<evidence type="ECO:0000313" key="2">
    <source>
        <dbReference type="EMBL" id="CAF2751374.1"/>
    </source>
</evidence>
<dbReference type="Proteomes" id="UP000675881">
    <property type="component" value="Chromosome 1"/>
</dbReference>
<sequence>MNSKNVEVIEEGYNSFNYKESGQSHLWKNFITYLYIGSGETFSLIHPSVSLVINFASRQPLLILVSTITAGVISFDLGNGGIFNQSPEQRSYWAQRFGSGFFSALSRHQVQQRNQRHISKNAWKYPLASSSSEPRPQQPQIAYGEDDNEEKEQERYFHLRADEQDSSPKVLRVQLPAHILTLPITKYETNTTSEEEGEVEKNYDLKIVQYVYLNKKSNETEGSS</sequence>
<gene>
    <name evidence="2" type="ORF">LSAA_629</name>
</gene>
<proteinExistence type="predicted"/>
<accession>A0A7R8GYR0</accession>
<evidence type="ECO:0000313" key="3">
    <source>
        <dbReference type="Proteomes" id="UP000675881"/>
    </source>
</evidence>
<protein>
    <submittedName>
        <fullName evidence="2">(salmon louse) hypothetical protein</fullName>
    </submittedName>
</protein>
<name>A0A7R8GYR0_LEPSM</name>
<reference evidence="2" key="1">
    <citation type="submission" date="2021-02" db="EMBL/GenBank/DDBJ databases">
        <authorList>
            <person name="Bekaert M."/>
        </authorList>
    </citation>
    <scope>NUCLEOTIDE SEQUENCE</scope>
    <source>
        <strain evidence="2">IoA-00</strain>
    </source>
</reference>
<evidence type="ECO:0000256" key="1">
    <source>
        <dbReference type="SAM" id="MobiDB-lite"/>
    </source>
</evidence>
<feature type="compositionally biased region" description="Low complexity" evidence="1">
    <location>
        <begin position="129"/>
        <end position="140"/>
    </location>
</feature>
<keyword evidence="3" id="KW-1185">Reference proteome</keyword>
<feature type="region of interest" description="Disordered" evidence="1">
    <location>
        <begin position="126"/>
        <end position="153"/>
    </location>
</feature>
<dbReference type="AlphaFoldDB" id="A0A7R8GYR0"/>
<organism evidence="2 3">
    <name type="scientific">Lepeophtheirus salmonis</name>
    <name type="common">Salmon louse</name>
    <name type="synonym">Caligus salmonis</name>
    <dbReference type="NCBI Taxonomy" id="72036"/>
    <lineage>
        <taxon>Eukaryota</taxon>
        <taxon>Metazoa</taxon>
        <taxon>Ecdysozoa</taxon>
        <taxon>Arthropoda</taxon>
        <taxon>Crustacea</taxon>
        <taxon>Multicrustacea</taxon>
        <taxon>Hexanauplia</taxon>
        <taxon>Copepoda</taxon>
        <taxon>Siphonostomatoida</taxon>
        <taxon>Caligidae</taxon>
        <taxon>Lepeophtheirus</taxon>
    </lineage>
</organism>
<dbReference type="EMBL" id="HG994580">
    <property type="protein sequence ID" value="CAF2751374.1"/>
    <property type="molecule type" value="Genomic_DNA"/>
</dbReference>